<dbReference type="EMBL" id="PFQF01000030">
    <property type="protein sequence ID" value="PJA20334.1"/>
    <property type="molecule type" value="Genomic_DNA"/>
</dbReference>
<name>A0A2M7W3Y6_9BACT</name>
<reference evidence="2" key="1">
    <citation type="submission" date="2017-09" db="EMBL/GenBank/DDBJ databases">
        <title>Depth-based differentiation of microbial function through sediment-hosted aquifers and enrichment of novel symbionts in the deep terrestrial subsurface.</title>
        <authorList>
            <person name="Probst A.J."/>
            <person name="Ladd B."/>
            <person name="Jarett J.K."/>
            <person name="Geller-Mcgrath D.E."/>
            <person name="Sieber C.M.K."/>
            <person name="Emerson J.B."/>
            <person name="Anantharaman K."/>
            <person name="Thomas B.C."/>
            <person name="Malmstrom R."/>
            <person name="Stieglmeier M."/>
            <person name="Klingl A."/>
            <person name="Woyke T."/>
            <person name="Ryan C.M."/>
            <person name="Banfield J.F."/>
        </authorList>
    </citation>
    <scope>NUCLEOTIDE SEQUENCE [LARGE SCALE GENOMIC DNA]</scope>
</reference>
<evidence type="ECO:0008006" key="3">
    <source>
        <dbReference type="Google" id="ProtNLM"/>
    </source>
</evidence>
<dbReference type="InterPro" id="IPR014942">
    <property type="entry name" value="AbiEii"/>
</dbReference>
<proteinExistence type="predicted"/>
<dbReference type="AlphaFoldDB" id="A0A2M7W3Y6"/>
<evidence type="ECO:0000313" key="1">
    <source>
        <dbReference type="EMBL" id="PJA20334.1"/>
    </source>
</evidence>
<protein>
    <recommendedName>
        <fullName evidence="3">Nucleotidyl transferase AbiEii/AbiGii toxin family protein</fullName>
    </recommendedName>
</protein>
<evidence type="ECO:0000313" key="2">
    <source>
        <dbReference type="Proteomes" id="UP000230137"/>
    </source>
</evidence>
<dbReference type="Proteomes" id="UP000230137">
    <property type="component" value="Unassembled WGS sequence"/>
</dbReference>
<organism evidence="1 2">
    <name type="scientific">Candidatus Berkelbacteria bacterium CG_4_10_14_0_2_um_filter_35_9_33_12</name>
    <dbReference type="NCBI Taxonomy" id="1974499"/>
    <lineage>
        <taxon>Bacteria</taxon>
        <taxon>Candidatus Berkelbacteria</taxon>
    </lineage>
</organism>
<gene>
    <name evidence="1" type="ORF">COX60_01905</name>
</gene>
<accession>A0A2M7W3Y6</accession>
<comment type="caution">
    <text evidence="1">The sequence shown here is derived from an EMBL/GenBank/DDBJ whole genome shotgun (WGS) entry which is preliminary data.</text>
</comment>
<sequence>MHKEILTDKQIKLLPLVKKFSDTFYLVGGTAIALHIGHRQSIDFDLFTLTNFNNRTIHTRIKRNGFKFDRELRNENGQLTIIINDTQMTFYQFLYEIELSEKLNSIIKMPDLVTLGAMKVFALGQKAKWKDYVDLYFIFKKYSLNEISTKAKKLFGNEYNERIIKEQLAYFADIDYSQKVEFLPGFEVDDNIIKKFLLEVSLEK</sequence>
<dbReference type="Pfam" id="PF08843">
    <property type="entry name" value="AbiEii"/>
    <property type="match status" value="1"/>
</dbReference>